<dbReference type="RefSeq" id="WP_115772417.1">
    <property type="nucleotide sequence ID" value="NZ_PIOC01000010.1"/>
</dbReference>
<proteinExistence type="predicted"/>
<accession>A0A3D8PWC6</accession>
<dbReference type="Proteomes" id="UP000257143">
    <property type="component" value="Unassembled WGS sequence"/>
</dbReference>
<sequence length="83" mass="9112">MSVLDNFDGWKDFLGDRLQNAEQGGMTEGAINNIATQIGDYLAKNVDPKNEEQRVLSDLWNAADDSQKQALAGAMVNLVKNTK</sequence>
<dbReference type="OrthoDB" id="2382009at2"/>
<keyword evidence="2" id="KW-1185">Reference proteome</keyword>
<dbReference type="Pfam" id="PF11588">
    <property type="entry name" value="DUF3243"/>
    <property type="match status" value="1"/>
</dbReference>
<gene>
    <name evidence="1" type="ORF">CWR48_06515</name>
</gene>
<comment type="caution">
    <text evidence="1">The sequence shown here is derived from an EMBL/GenBank/DDBJ whole genome shotgun (WGS) entry which is preliminary data.</text>
</comment>
<dbReference type="Gene3D" id="1.10.760.20">
    <property type="entry name" value="Protein of unknown function DUF3243"/>
    <property type="match status" value="1"/>
</dbReference>
<dbReference type="PIRSF" id="PIRSF004764">
    <property type="entry name" value="YmfJ"/>
    <property type="match status" value="1"/>
</dbReference>
<protein>
    <submittedName>
        <fullName evidence="1">DUF3243 domain-containing protein</fullName>
    </submittedName>
</protein>
<organism evidence="1 2">
    <name type="scientific">Oceanobacillus arenosus</name>
    <dbReference type="NCBI Taxonomy" id="1229153"/>
    <lineage>
        <taxon>Bacteria</taxon>
        <taxon>Bacillati</taxon>
        <taxon>Bacillota</taxon>
        <taxon>Bacilli</taxon>
        <taxon>Bacillales</taxon>
        <taxon>Bacillaceae</taxon>
        <taxon>Oceanobacillus</taxon>
    </lineage>
</organism>
<dbReference type="EMBL" id="PIOC01000010">
    <property type="protein sequence ID" value="RDW20334.1"/>
    <property type="molecule type" value="Genomic_DNA"/>
</dbReference>
<evidence type="ECO:0000313" key="2">
    <source>
        <dbReference type="Proteomes" id="UP000257143"/>
    </source>
</evidence>
<dbReference type="InterPro" id="IPR024702">
    <property type="entry name" value="Uncharacterised_YmfJ"/>
</dbReference>
<evidence type="ECO:0000313" key="1">
    <source>
        <dbReference type="EMBL" id="RDW20334.1"/>
    </source>
</evidence>
<reference evidence="2" key="1">
    <citation type="submission" date="2017-11" db="EMBL/GenBank/DDBJ databases">
        <authorList>
            <person name="Zhu W."/>
        </authorList>
    </citation>
    <scope>NUCLEOTIDE SEQUENCE [LARGE SCALE GENOMIC DNA]</scope>
    <source>
        <strain evidence="2">CAU 1183</strain>
    </source>
</reference>
<dbReference type="InterPro" id="IPR038292">
    <property type="entry name" value="YmfJ/YflH_sf"/>
</dbReference>
<dbReference type="InterPro" id="IPR021637">
    <property type="entry name" value="DUF3243"/>
</dbReference>
<dbReference type="AlphaFoldDB" id="A0A3D8PWC6"/>
<name>A0A3D8PWC6_9BACI</name>